<dbReference type="Pfam" id="PF01875">
    <property type="entry name" value="Memo"/>
    <property type="match status" value="1"/>
</dbReference>
<dbReference type="HAMAP" id="MF_00055">
    <property type="entry name" value="MEMO1"/>
    <property type="match status" value="1"/>
</dbReference>
<organism evidence="3 4">
    <name type="scientific">Candidatus Sherwoodlollariibacterium unditelluris</name>
    <dbReference type="NCBI Taxonomy" id="1974757"/>
    <lineage>
        <taxon>Bacteria</taxon>
        <taxon>Pseudomonadati</taxon>
        <taxon>Candidatus Omnitrophota</taxon>
        <taxon>Candidatus Sherwoodlollariibacterium</taxon>
    </lineage>
</organism>
<sequence length="274" mass="30030">MALSKVRKAVVAGKFYPQYAKDINKEIDAFLEDNKGPKLEAIGCVLPHAGYIYSGKVAAVTLAQIDIPDRIILLGPNHTGNGAAYSIMTDGLWETPLGQVGIDRELAQLILRSSNHLEDDSLVHLEEHSLEVELPMLQYFKANFQIVPIAFMSEELDILKQIGSDIGSVIRVSDYKGKVLLLASSDMTHYEPEEEARVKDNKAIEAILELDEDKLMRQIKNFNISMCGYAPVVVMLSAAKMLGAKSGRLAMYQTSGDITGDKTSVVGYAGVIIN</sequence>
<reference evidence="3 4" key="1">
    <citation type="submission" date="2017-09" db="EMBL/GenBank/DDBJ databases">
        <title>Depth-based differentiation of microbial function through sediment-hosted aquifers and enrichment of novel symbionts in the deep terrestrial subsurface.</title>
        <authorList>
            <person name="Probst A.J."/>
            <person name="Ladd B."/>
            <person name="Jarett J.K."/>
            <person name="Geller-Mcgrath D.E."/>
            <person name="Sieber C.M."/>
            <person name="Emerson J.B."/>
            <person name="Anantharaman K."/>
            <person name="Thomas B.C."/>
            <person name="Malmstrom R."/>
            <person name="Stieglmeier M."/>
            <person name="Klingl A."/>
            <person name="Woyke T."/>
            <person name="Ryan C.M."/>
            <person name="Banfield J.F."/>
        </authorList>
    </citation>
    <scope>NUCLEOTIDE SEQUENCE [LARGE SCALE GENOMIC DNA]</scope>
    <source>
        <strain evidence="3">CG23_combo_of_CG06-09_8_20_14_all_41_10</strain>
    </source>
</reference>
<gene>
    <name evidence="3" type="primary">amrB</name>
    <name evidence="3" type="ORF">COX41_05870</name>
</gene>
<evidence type="ECO:0000313" key="4">
    <source>
        <dbReference type="Proteomes" id="UP000231292"/>
    </source>
</evidence>
<evidence type="ECO:0000313" key="3">
    <source>
        <dbReference type="EMBL" id="PIP18884.1"/>
    </source>
</evidence>
<dbReference type="AlphaFoldDB" id="A0A2G9YI59"/>
<dbReference type="Gene3D" id="3.40.830.10">
    <property type="entry name" value="LigB-like"/>
    <property type="match status" value="1"/>
</dbReference>
<dbReference type="Proteomes" id="UP000231292">
    <property type="component" value="Unassembled WGS sequence"/>
</dbReference>
<comment type="caution">
    <text evidence="3">The sequence shown here is derived from an EMBL/GenBank/DDBJ whole genome shotgun (WGS) entry which is preliminary data.</text>
</comment>
<dbReference type="CDD" id="cd07361">
    <property type="entry name" value="MEMO_like"/>
    <property type="match status" value="1"/>
</dbReference>
<protein>
    <recommendedName>
        <fullName evidence="2">MEMO1 family protein COX41_05870</fullName>
    </recommendedName>
</protein>
<dbReference type="EMBL" id="PCRK01000153">
    <property type="protein sequence ID" value="PIP18884.1"/>
    <property type="molecule type" value="Genomic_DNA"/>
</dbReference>
<dbReference type="InterPro" id="IPR002737">
    <property type="entry name" value="MEMO1_fam"/>
</dbReference>
<proteinExistence type="inferred from homology"/>
<dbReference type="PANTHER" id="PTHR11060">
    <property type="entry name" value="PROTEIN MEMO1"/>
    <property type="match status" value="1"/>
</dbReference>
<dbReference type="NCBIfam" id="TIGR04336">
    <property type="entry name" value="AmmeMemoSam_B"/>
    <property type="match status" value="1"/>
</dbReference>
<dbReference type="PANTHER" id="PTHR11060:SF0">
    <property type="entry name" value="PROTEIN MEMO1"/>
    <property type="match status" value="1"/>
</dbReference>
<accession>A0A2G9YI59</accession>
<evidence type="ECO:0000256" key="1">
    <source>
        <dbReference type="ARBA" id="ARBA00006315"/>
    </source>
</evidence>
<dbReference type="SUPFAM" id="SSF53213">
    <property type="entry name" value="LigB-like"/>
    <property type="match status" value="1"/>
</dbReference>
<evidence type="ECO:0000256" key="2">
    <source>
        <dbReference type="HAMAP-Rule" id="MF_00055"/>
    </source>
</evidence>
<name>A0A2G9YI59_9BACT</name>
<comment type="similarity">
    <text evidence="1 2">Belongs to the MEMO1 family.</text>
</comment>